<reference evidence="2" key="1">
    <citation type="journal article" date="2020" name="Microb. Genom.">
        <title>Genetic diversity of clinical and environmental Mucorales isolates obtained from an investigation of mucormycosis cases among solid organ transplant recipients.</title>
        <authorList>
            <person name="Nguyen M.H."/>
            <person name="Kaul D."/>
            <person name="Muto C."/>
            <person name="Cheng S.J."/>
            <person name="Richter R.A."/>
            <person name="Bruno V.M."/>
            <person name="Liu G."/>
            <person name="Beyhan S."/>
            <person name="Sundermann A.J."/>
            <person name="Mounaud S."/>
            <person name="Pasculle A.W."/>
            <person name="Nierman W.C."/>
            <person name="Driscoll E."/>
            <person name="Cumbie R."/>
            <person name="Clancy C.J."/>
            <person name="Dupont C.L."/>
        </authorList>
    </citation>
    <scope>NUCLEOTIDE SEQUENCE</scope>
    <source>
        <strain evidence="2">GL11</strain>
    </source>
</reference>
<dbReference type="AlphaFoldDB" id="A0A9P6WSF7"/>
<dbReference type="Proteomes" id="UP000716291">
    <property type="component" value="Unassembled WGS sequence"/>
</dbReference>
<proteinExistence type="predicted"/>
<accession>A0A9P6WSF7</accession>
<evidence type="ECO:0000313" key="3">
    <source>
        <dbReference type="Proteomes" id="UP000716291"/>
    </source>
</evidence>
<keyword evidence="3" id="KW-1185">Reference proteome</keyword>
<dbReference type="EMBL" id="JAANQT010010450">
    <property type="protein sequence ID" value="KAG1275115.1"/>
    <property type="molecule type" value="Genomic_DNA"/>
</dbReference>
<gene>
    <name evidence="2" type="ORF">G6F64_014967</name>
</gene>
<evidence type="ECO:0000313" key="2">
    <source>
        <dbReference type="EMBL" id="KAG1275115.1"/>
    </source>
</evidence>
<comment type="caution">
    <text evidence="2">The sequence shown here is derived from an EMBL/GenBank/DDBJ whole genome shotgun (WGS) entry which is preliminary data.</text>
</comment>
<evidence type="ECO:0000256" key="1">
    <source>
        <dbReference type="SAM" id="MobiDB-lite"/>
    </source>
</evidence>
<name>A0A9P6WSF7_RHIOR</name>
<organism evidence="2 3">
    <name type="scientific">Rhizopus oryzae</name>
    <name type="common">Mucormycosis agent</name>
    <name type="synonym">Rhizopus arrhizus var. delemar</name>
    <dbReference type="NCBI Taxonomy" id="64495"/>
    <lineage>
        <taxon>Eukaryota</taxon>
        <taxon>Fungi</taxon>
        <taxon>Fungi incertae sedis</taxon>
        <taxon>Mucoromycota</taxon>
        <taxon>Mucoromycotina</taxon>
        <taxon>Mucoromycetes</taxon>
        <taxon>Mucorales</taxon>
        <taxon>Mucorineae</taxon>
        <taxon>Rhizopodaceae</taxon>
        <taxon>Rhizopus</taxon>
    </lineage>
</organism>
<sequence>MMPSNVRLRVKPKNAQGTQQSFLVLSSENSDEDGYNSEVEGNYAAEKRNLSSSQSELDRKTRSGKRLHNSRRFLVKLRNLFQWKE</sequence>
<protein>
    <submittedName>
        <fullName evidence="2">Uncharacterized protein</fullName>
    </submittedName>
</protein>
<feature type="region of interest" description="Disordered" evidence="1">
    <location>
        <begin position="1"/>
        <end position="69"/>
    </location>
</feature>
<feature type="compositionally biased region" description="Polar residues" evidence="1">
    <location>
        <begin position="15"/>
        <end position="28"/>
    </location>
</feature>